<dbReference type="OrthoDB" id="3687429at2"/>
<evidence type="ECO:0000256" key="4">
    <source>
        <dbReference type="ARBA" id="ARBA00019129"/>
    </source>
</evidence>
<dbReference type="InterPro" id="IPR024079">
    <property type="entry name" value="MetalloPept_cat_dom_sf"/>
</dbReference>
<name>A0A7M2YTW8_9ACTN</name>
<dbReference type="Proteomes" id="UP000254134">
    <property type="component" value="Unassembled WGS sequence"/>
</dbReference>
<dbReference type="AlphaFoldDB" id="A0A7M2YTW8"/>
<accession>A0A7M2YTW8</accession>
<dbReference type="InterPro" id="IPR000013">
    <property type="entry name" value="Peptidase_M7"/>
</dbReference>
<protein>
    <recommendedName>
        <fullName evidence="4">Extracellular small neutral protease</fullName>
        <ecNumber evidence="3">3.4.24.77</ecNumber>
    </recommendedName>
    <alternativeName>
        <fullName evidence="6">Snapalysin</fullName>
    </alternativeName>
</protein>
<dbReference type="EMBL" id="QQZY01000008">
    <property type="protein sequence ID" value="RDI73526.1"/>
    <property type="molecule type" value="Genomic_DNA"/>
</dbReference>
<evidence type="ECO:0000256" key="7">
    <source>
        <dbReference type="SAM" id="MobiDB-lite"/>
    </source>
</evidence>
<dbReference type="Pfam" id="PF02031">
    <property type="entry name" value="Peptidase_M7"/>
    <property type="match status" value="1"/>
</dbReference>
<evidence type="ECO:0000313" key="9">
    <source>
        <dbReference type="Proteomes" id="UP000254134"/>
    </source>
</evidence>
<dbReference type="RefSeq" id="WP_147281304.1">
    <property type="nucleotide sequence ID" value="NZ_QQZY01000008.1"/>
</dbReference>
<keyword evidence="5" id="KW-0479">Metal-binding</keyword>
<evidence type="ECO:0000256" key="2">
    <source>
        <dbReference type="ARBA" id="ARBA00006571"/>
    </source>
</evidence>
<dbReference type="GO" id="GO:0004222">
    <property type="term" value="F:metalloendopeptidase activity"/>
    <property type="evidence" value="ECO:0007669"/>
    <property type="project" value="InterPro"/>
</dbReference>
<sequence>MLNGTGHDLGTALVVVLAALVGAAFAIPMQIQKPGSPPGQPQPTPAPQPDPAVELSVFNAAPGYEWSLTRAIEAWNTSGVRVHLYLAHEAGADITVTIASSSPCGSDPDVAACTGLGHSGPRTIWIVQRLDRFDEAGVLVHELGHILGLKHDTSGGCAAMTPSLWENCDPPPPGEWRCRLLAPADSERAIRILGGAARPATGAVFCRTGEFAS</sequence>
<dbReference type="EC" id="3.4.24.77" evidence="3"/>
<comment type="similarity">
    <text evidence="2">Belongs to the peptidase M7 family.</text>
</comment>
<evidence type="ECO:0000256" key="1">
    <source>
        <dbReference type="ARBA" id="ARBA00000612"/>
    </source>
</evidence>
<gene>
    <name evidence="8" type="ORF">Gocc_2667</name>
</gene>
<evidence type="ECO:0000256" key="3">
    <source>
        <dbReference type="ARBA" id="ARBA00012325"/>
    </source>
</evidence>
<dbReference type="GO" id="GO:0008270">
    <property type="term" value="F:zinc ion binding"/>
    <property type="evidence" value="ECO:0007669"/>
    <property type="project" value="InterPro"/>
</dbReference>
<proteinExistence type="inferred from homology"/>
<keyword evidence="9" id="KW-1185">Reference proteome</keyword>
<comment type="catalytic activity">
    <reaction evidence="1">
        <text>Hydrolyzes proteins with a preference for Tyr or Phe in the P1' position. Has no action on amino-acid p-nitroanilides.</text>
        <dbReference type="EC" id="3.4.24.77"/>
    </reaction>
</comment>
<dbReference type="SUPFAM" id="SSF55486">
    <property type="entry name" value="Metalloproteases ('zincins'), catalytic domain"/>
    <property type="match status" value="1"/>
</dbReference>
<comment type="caution">
    <text evidence="8">The sequence shown here is derived from an EMBL/GenBank/DDBJ whole genome shotgun (WGS) entry which is preliminary data.</text>
</comment>
<reference evidence="9" key="2">
    <citation type="journal article" date="2019" name="MicrobiologyOpen">
        <title>High-quality draft genome sequence of Gaiella occulta isolated from a 150 meter deep mineral water borehole and comparison with the genome sequences of other deep-branching lineages of the phylum Actinobacteria.</title>
        <authorList>
            <person name="Severino R."/>
            <person name="Froufe H.J.C."/>
            <person name="Barroso C."/>
            <person name="Albuquerque L."/>
            <person name="Lobo-da-Cunha A."/>
            <person name="da Costa M.S."/>
            <person name="Egas C."/>
        </authorList>
    </citation>
    <scope>NUCLEOTIDE SEQUENCE [LARGE SCALE GENOMIC DNA]</scope>
    <source>
        <strain evidence="9">F2-233</strain>
    </source>
</reference>
<evidence type="ECO:0000256" key="6">
    <source>
        <dbReference type="ARBA" id="ARBA00029927"/>
    </source>
</evidence>
<feature type="region of interest" description="Disordered" evidence="7">
    <location>
        <begin position="32"/>
        <end position="51"/>
    </location>
</feature>
<dbReference type="GO" id="GO:0005576">
    <property type="term" value="C:extracellular region"/>
    <property type="evidence" value="ECO:0007669"/>
    <property type="project" value="InterPro"/>
</dbReference>
<dbReference type="Gene3D" id="3.40.390.10">
    <property type="entry name" value="Collagenase (Catalytic Domain)"/>
    <property type="match status" value="1"/>
</dbReference>
<feature type="compositionally biased region" description="Pro residues" evidence="7">
    <location>
        <begin position="35"/>
        <end position="50"/>
    </location>
</feature>
<evidence type="ECO:0000313" key="8">
    <source>
        <dbReference type="EMBL" id="RDI73526.1"/>
    </source>
</evidence>
<organism evidence="8 9">
    <name type="scientific">Gaiella occulta</name>
    <dbReference type="NCBI Taxonomy" id="1002870"/>
    <lineage>
        <taxon>Bacteria</taxon>
        <taxon>Bacillati</taxon>
        <taxon>Actinomycetota</taxon>
        <taxon>Thermoleophilia</taxon>
        <taxon>Gaiellales</taxon>
        <taxon>Gaiellaceae</taxon>
        <taxon>Gaiella</taxon>
    </lineage>
</organism>
<reference evidence="8 9" key="1">
    <citation type="submission" date="2018-07" db="EMBL/GenBank/DDBJ databases">
        <title>High-quality-draft genome sequence of Gaiella occulta.</title>
        <authorList>
            <person name="Severino R."/>
            <person name="Froufe H.J.C."/>
            <person name="Rainey F.A."/>
            <person name="Barroso C."/>
            <person name="Albuquerque L."/>
            <person name="Lobo-Da-Cunha A."/>
            <person name="Da Costa M.S."/>
            <person name="Egas C."/>
        </authorList>
    </citation>
    <scope>NUCLEOTIDE SEQUENCE [LARGE SCALE GENOMIC DNA]</scope>
    <source>
        <strain evidence="8 9">F2-233</strain>
    </source>
</reference>
<dbReference type="GO" id="GO:0006508">
    <property type="term" value="P:proteolysis"/>
    <property type="evidence" value="ECO:0007669"/>
    <property type="project" value="InterPro"/>
</dbReference>
<evidence type="ECO:0000256" key="5">
    <source>
        <dbReference type="ARBA" id="ARBA00022723"/>
    </source>
</evidence>